<proteinExistence type="predicted"/>
<feature type="transmembrane region" description="Helical" evidence="2">
    <location>
        <begin position="91"/>
        <end position="108"/>
    </location>
</feature>
<dbReference type="EMBL" id="KV878236">
    <property type="protein sequence ID" value="OJZ92078.1"/>
    <property type="molecule type" value="Genomic_DNA"/>
</dbReference>
<evidence type="ECO:0000313" key="3">
    <source>
        <dbReference type="EMBL" id="OJZ92078.1"/>
    </source>
</evidence>
<feature type="compositionally biased region" description="Acidic residues" evidence="1">
    <location>
        <begin position="218"/>
        <end position="238"/>
    </location>
</feature>
<feature type="compositionally biased region" description="Basic and acidic residues" evidence="1">
    <location>
        <begin position="244"/>
        <end position="259"/>
    </location>
</feature>
<reference evidence="4" key="1">
    <citation type="journal article" date="2017" name="Genome Biol.">
        <title>Comparative genomics reveals high biological diversity and specific adaptations in the industrially and medically important fungal genus Aspergillus.</title>
        <authorList>
            <person name="de Vries R.P."/>
            <person name="Riley R."/>
            <person name="Wiebenga A."/>
            <person name="Aguilar-Osorio G."/>
            <person name="Amillis S."/>
            <person name="Uchima C.A."/>
            <person name="Anderluh G."/>
            <person name="Asadollahi M."/>
            <person name="Askin M."/>
            <person name="Barry K."/>
            <person name="Battaglia E."/>
            <person name="Bayram O."/>
            <person name="Benocci T."/>
            <person name="Braus-Stromeyer S.A."/>
            <person name="Caldana C."/>
            <person name="Canovas D."/>
            <person name="Cerqueira G.C."/>
            <person name="Chen F."/>
            <person name="Chen W."/>
            <person name="Choi C."/>
            <person name="Clum A."/>
            <person name="Dos Santos R.A."/>
            <person name="Damasio A.R."/>
            <person name="Diallinas G."/>
            <person name="Emri T."/>
            <person name="Fekete E."/>
            <person name="Flipphi M."/>
            <person name="Freyberg S."/>
            <person name="Gallo A."/>
            <person name="Gournas C."/>
            <person name="Habgood R."/>
            <person name="Hainaut M."/>
            <person name="Harispe M.L."/>
            <person name="Henrissat B."/>
            <person name="Hilden K.S."/>
            <person name="Hope R."/>
            <person name="Hossain A."/>
            <person name="Karabika E."/>
            <person name="Karaffa L."/>
            <person name="Karanyi Z."/>
            <person name="Krasevec N."/>
            <person name="Kuo A."/>
            <person name="Kusch H."/>
            <person name="LaButti K."/>
            <person name="Lagendijk E.L."/>
            <person name="Lapidus A."/>
            <person name="Levasseur A."/>
            <person name="Lindquist E."/>
            <person name="Lipzen A."/>
            <person name="Logrieco A.F."/>
            <person name="MacCabe A."/>
            <person name="Maekelae M.R."/>
            <person name="Malavazi I."/>
            <person name="Melin P."/>
            <person name="Meyer V."/>
            <person name="Mielnichuk N."/>
            <person name="Miskei M."/>
            <person name="Molnar A.P."/>
            <person name="Mule G."/>
            <person name="Ngan C.Y."/>
            <person name="Orejas M."/>
            <person name="Orosz E."/>
            <person name="Ouedraogo J.P."/>
            <person name="Overkamp K.M."/>
            <person name="Park H.-S."/>
            <person name="Perrone G."/>
            <person name="Piumi F."/>
            <person name="Punt P.J."/>
            <person name="Ram A.F."/>
            <person name="Ramon A."/>
            <person name="Rauscher S."/>
            <person name="Record E."/>
            <person name="Riano-Pachon D.M."/>
            <person name="Robert V."/>
            <person name="Roehrig J."/>
            <person name="Ruller R."/>
            <person name="Salamov A."/>
            <person name="Salih N.S."/>
            <person name="Samson R.A."/>
            <person name="Sandor E."/>
            <person name="Sanguinetti M."/>
            <person name="Schuetze T."/>
            <person name="Sepcic K."/>
            <person name="Shelest E."/>
            <person name="Sherlock G."/>
            <person name="Sophianopoulou V."/>
            <person name="Squina F.M."/>
            <person name="Sun H."/>
            <person name="Susca A."/>
            <person name="Todd R.B."/>
            <person name="Tsang A."/>
            <person name="Unkles S.E."/>
            <person name="van de Wiele N."/>
            <person name="van Rossen-Uffink D."/>
            <person name="Oliveira J.V."/>
            <person name="Vesth T.C."/>
            <person name="Visser J."/>
            <person name="Yu J.-H."/>
            <person name="Zhou M."/>
            <person name="Andersen M.R."/>
            <person name="Archer D.B."/>
            <person name="Baker S.E."/>
            <person name="Benoit I."/>
            <person name="Brakhage A.A."/>
            <person name="Braus G.H."/>
            <person name="Fischer R."/>
            <person name="Frisvad J.C."/>
            <person name="Goldman G.H."/>
            <person name="Houbraken J."/>
            <person name="Oakley B."/>
            <person name="Pocsi I."/>
            <person name="Scazzocchio C."/>
            <person name="Seiboth B."/>
            <person name="vanKuyk P.A."/>
            <person name="Wortman J."/>
            <person name="Dyer P.S."/>
            <person name="Grigoriev I.V."/>
        </authorList>
    </citation>
    <scope>NUCLEOTIDE SEQUENCE [LARGE SCALE GENOMIC DNA]</scope>
    <source>
        <strain evidence="4">CBS 106.47</strain>
    </source>
</reference>
<feature type="compositionally biased region" description="Basic and acidic residues" evidence="1">
    <location>
        <begin position="29"/>
        <end position="41"/>
    </location>
</feature>
<feature type="transmembrane region" description="Helical" evidence="2">
    <location>
        <begin position="115"/>
        <end position="137"/>
    </location>
</feature>
<protein>
    <recommendedName>
        <fullName evidence="5">VanZ-like domain-containing protein</fullName>
    </recommendedName>
</protein>
<dbReference type="PANTHER" id="PTHR28008:SF1">
    <property type="entry name" value="DOMAIN PROTEIN, PUTATIVE (AFU_ORTHOLOGUE AFUA_3G10980)-RELATED"/>
    <property type="match status" value="1"/>
</dbReference>
<name>A0A1M3TZ70_ASPLC</name>
<gene>
    <name evidence="3" type="ORF">ASPFODRAFT_76670</name>
</gene>
<feature type="region of interest" description="Disordered" evidence="1">
    <location>
        <begin position="188"/>
        <end position="259"/>
    </location>
</feature>
<dbReference type="Proteomes" id="UP000184063">
    <property type="component" value="Unassembled WGS sequence"/>
</dbReference>
<evidence type="ECO:0008006" key="5">
    <source>
        <dbReference type="Google" id="ProtNLM"/>
    </source>
</evidence>
<evidence type="ECO:0000313" key="4">
    <source>
        <dbReference type="Proteomes" id="UP000184063"/>
    </source>
</evidence>
<evidence type="ECO:0000256" key="2">
    <source>
        <dbReference type="SAM" id="Phobius"/>
    </source>
</evidence>
<feature type="transmembrane region" description="Helical" evidence="2">
    <location>
        <begin position="149"/>
        <end position="166"/>
    </location>
</feature>
<dbReference type="PANTHER" id="PTHR28008">
    <property type="entry name" value="DOMAIN PROTEIN, PUTATIVE (AFU_ORTHOLOGUE AFUA_3G10980)-RELATED"/>
    <property type="match status" value="1"/>
</dbReference>
<keyword evidence="2" id="KW-1133">Transmembrane helix</keyword>
<dbReference type="NCBIfam" id="NF037970">
    <property type="entry name" value="vanZ_1"/>
    <property type="match status" value="1"/>
</dbReference>
<dbReference type="AlphaFoldDB" id="A0A1M3TZ70"/>
<evidence type="ECO:0000256" key="1">
    <source>
        <dbReference type="SAM" id="MobiDB-lite"/>
    </source>
</evidence>
<organism evidence="3 4">
    <name type="scientific">Aspergillus luchuensis (strain CBS 106.47)</name>
    <dbReference type="NCBI Taxonomy" id="1137211"/>
    <lineage>
        <taxon>Eukaryota</taxon>
        <taxon>Fungi</taxon>
        <taxon>Dikarya</taxon>
        <taxon>Ascomycota</taxon>
        <taxon>Pezizomycotina</taxon>
        <taxon>Eurotiomycetes</taxon>
        <taxon>Eurotiomycetidae</taxon>
        <taxon>Eurotiales</taxon>
        <taxon>Aspergillaceae</taxon>
        <taxon>Aspergillus</taxon>
        <taxon>Aspergillus subgen. Circumdati</taxon>
    </lineage>
</organism>
<feature type="transmembrane region" description="Helical" evidence="2">
    <location>
        <begin position="54"/>
        <end position="71"/>
    </location>
</feature>
<feature type="region of interest" description="Disordered" evidence="1">
    <location>
        <begin position="1"/>
        <end position="42"/>
    </location>
</feature>
<keyword evidence="2" id="KW-0812">Transmembrane</keyword>
<accession>A0A1M3TZ70</accession>
<dbReference type="VEuPathDB" id="FungiDB:ASPFODRAFT_76670"/>
<keyword evidence="2" id="KW-0472">Membrane</keyword>
<sequence length="259" mass="28786">MLAPRPRFWGGRGGLVSPRSGSVPARPRWGQEKKKNGREFPEDVSTTIKPSFSLRLRCAFLFLLILAAYIGLLPHSTSSTLPSQLQPNDKFLHVVTFFLLSLVFYWIFDTTRRRTLHLTLIVCTLVLGIGSEIIQGLLPNGRSFDAFDLLANIVGSLGAVGLCGWYHRRMLDRRRKARFGSLGGDGTENDVELGVTGHHSDEEEGLGPQETGVMSLEQEVDNWDENAVDNWDEEDESGDLAVDTSKRTSPAEDGKKRSD</sequence>
<dbReference type="OrthoDB" id="63581at2759"/>